<accession>A0ABN9Z529</accession>
<protein>
    <submittedName>
        <fullName evidence="1">Uncharacterized protein</fullName>
    </submittedName>
</protein>
<sequence length="169" mass="19195">MEKITMFCDLQFSQLGFRNLSSESEEAGLIVPSGPFQFYGLFHKIPFGAIVSDTSCQQASSHSLKNQDIYTLKTGKISWPTFFLFMCLSFTICTNNRNTENPAVLYFVFAFKEIDKYGGSKDGEDQQEYCLGRSTGITQHSGWQTHWSEEPNINSTTIEISFESQIFKT</sequence>
<evidence type="ECO:0000313" key="1">
    <source>
        <dbReference type="EMBL" id="CAK6431861.1"/>
    </source>
</evidence>
<organism evidence="1 2">
    <name type="scientific">Pipistrellus nathusii</name>
    <name type="common">Nathusius' pipistrelle</name>
    <dbReference type="NCBI Taxonomy" id="59473"/>
    <lineage>
        <taxon>Eukaryota</taxon>
        <taxon>Metazoa</taxon>
        <taxon>Chordata</taxon>
        <taxon>Craniata</taxon>
        <taxon>Vertebrata</taxon>
        <taxon>Euteleostomi</taxon>
        <taxon>Mammalia</taxon>
        <taxon>Eutheria</taxon>
        <taxon>Laurasiatheria</taxon>
        <taxon>Chiroptera</taxon>
        <taxon>Yangochiroptera</taxon>
        <taxon>Vespertilionidae</taxon>
        <taxon>Pipistrellus</taxon>
    </lineage>
</organism>
<proteinExistence type="predicted"/>
<reference evidence="1" key="1">
    <citation type="submission" date="2023-12" db="EMBL/GenBank/DDBJ databases">
        <authorList>
            <person name="Brown T."/>
        </authorList>
    </citation>
    <scope>NUCLEOTIDE SEQUENCE</scope>
</reference>
<dbReference type="Proteomes" id="UP001314169">
    <property type="component" value="Chromosome 1"/>
</dbReference>
<name>A0ABN9Z529_PIPNA</name>
<dbReference type="EMBL" id="OY882858">
    <property type="protein sequence ID" value="CAK6431861.1"/>
    <property type="molecule type" value="Genomic_DNA"/>
</dbReference>
<keyword evidence="2" id="KW-1185">Reference proteome</keyword>
<evidence type="ECO:0000313" key="2">
    <source>
        <dbReference type="Proteomes" id="UP001314169"/>
    </source>
</evidence>
<gene>
    <name evidence="1" type="ORF">MPIPNATIZW_LOCUS167</name>
</gene>